<comment type="subcellular location">
    <subcellularLocation>
        <location evidence="1">Cell membrane</location>
        <topology evidence="1">Multi-pass membrane protein</topology>
    </subcellularLocation>
</comment>
<dbReference type="InterPro" id="IPR020846">
    <property type="entry name" value="MFS_dom"/>
</dbReference>
<evidence type="ECO:0000256" key="2">
    <source>
        <dbReference type="ARBA" id="ARBA00022475"/>
    </source>
</evidence>
<dbReference type="Gene3D" id="1.20.1250.20">
    <property type="entry name" value="MFS general substrate transporter like domains"/>
    <property type="match status" value="2"/>
</dbReference>
<dbReference type="SUPFAM" id="SSF103473">
    <property type="entry name" value="MFS general substrate transporter"/>
    <property type="match status" value="1"/>
</dbReference>
<keyword evidence="4 6" id="KW-1133">Transmembrane helix</keyword>
<keyword evidence="9" id="KW-1185">Reference proteome</keyword>
<proteinExistence type="predicted"/>
<evidence type="ECO:0000313" key="9">
    <source>
        <dbReference type="Proteomes" id="UP000198848"/>
    </source>
</evidence>
<feature type="transmembrane region" description="Helical" evidence="6">
    <location>
        <begin position="100"/>
        <end position="122"/>
    </location>
</feature>
<dbReference type="PANTHER" id="PTHR43124:SF3">
    <property type="entry name" value="CHLORAMPHENICOL EFFLUX PUMP RV0191"/>
    <property type="match status" value="1"/>
</dbReference>
<feature type="transmembrane region" description="Helical" evidence="6">
    <location>
        <begin position="162"/>
        <end position="182"/>
    </location>
</feature>
<dbReference type="PANTHER" id="PTHR43124">
    <property type="entry name" value="PURINE EFFLUX PUMP PBUE"/>
    <property type="match status" value="1"/>
</dbReference>
<accession>A0A1H1A063</accession>
<evidence type="ECO:0000259" key="7">
    <source>
        <dbReference type="PROSITE" id="PS50850"/>
    </source>
</evidence>
<keyword evidence="5 6" id="KW-0472">Membrane</keyword>
<dbReference type="STRING" id="1095778.SAMN04489842_0507"/>
<evidence type="ECO:0000256" key="5">
    <source>
        <dbReference type="ARBA" id="ARBA00023136"/>
    </source>
</evidence>
<sequence>MMRWRYRNTVLLLCTLAFFVVMFGRLAISPVVPEITGEFDVSNAVIGAALTGMWLAYGLTQYPSGVIGDRFGERKTILVAVGGTAAASLFIALAPAFPAFVVATLVLGAVAGLHYSVATTLLSRIHDNVGTAIGIHNSGATVAGLVAPIVVAWVGVTYGWRPAIALTVAVGVPSFVLIYLFVRPTEPQRPDESMRDRIELESVLELLSRPVIAFSLFIAIVGEFVWQGVASFLPVFLMAHHEYSPTLAATGFSAYFVAQGIAQVGVGVVSDRFGQDRATAGCLLAGAVGIGLLITGQGLVAVAVGLALLGIAMSFEAALLPRFLTVLGDAERGAGFGLVRTVYLVTASSGSVVVGLVADVFGWGVSFALLGGLLVLAFLALVVNWAFDLEL</sequence>
<dbReference type="AlphaFoldDB" id="A0A1H1A063"/>
<keyword evidence="2" id="KW-1003">Cell membrane</keyword>
<feature type="transmembrane region" description="Helical" evidence="6">
    <location>
        <begin position="246"/>
        <end position="266"/>
    </location>
</feature>
<dbReference type="InterPro" id="IPR036259">
    <property type="entry name" value="MFS_trans_sf"/>
</dbReference>
<feature type="transmembrane region" description="Helical" evidence="6">
    <location>
        <begin position="203"/>
        <end position="226"/>
    </location>
</feature>
<protein>
    <submittedName>
        <fullName evidence="8">Predicted arabinose efflux permease, MFS family</fullName>
    </submittedName>
</protein>
<feature type="transmembrane region" description="Helical" evidence="6">
    <location>
        <begin position="134"/>
        <end position="156"/>
    </location>
</feature>
<reference evidence="9" key="1">
    <citation type="submission" date="2016-10" db="EMBL/GenBank/DDBJ databases">
        <authorList>
            <person name="Varghese N."/>
            <person name="Submissions S."/>
        </authorList>
    </citation>
    <scope>NUCLEOTIDE SEQUENCE [LARGE SCALE GENOMIC DNA]</scope>
    <source>
        <strain evidence="9">DSM 24767</strain>
    </source>
</reference>
<feature type="transmembrane region" description="Helical" evidence="6">
    <location>
        <begin position="76"/>
        <end position="94"/>
    </location>
</feature>
<name>A0A1H1A063_NATTX</name>
<dbReference type="InterPro" id="IPR050189">
    <property type="entry name" value="MFS_Efflux_Transporters"/>
</dbReference>
<evidence type="ECO:0000256" key="1">
    <source>
        <dbReference type="ARBA" id="ARBA00004651"/>
    </source>
</evidence>
<dbReference type="InterPro" id="IPR011701">
    <property type="entry name" value="MFS"/>
</dbReference>
<evidence type="ECO:0000256" key="3">
    <source>
        <dbReference type="ARBA" id="ARBA00022692"/>
    </source>
</evidence>
<feature type="transmembrane region" description="Helical" evidence="6">
    <location>
        <begin position="367"/>
        <end position="387"/>
    </location>
</feature>
<feature type="transmembrane region" description="Helical" evidence="6">
    <location>
        <begin position="43"/>
        <end position="64"/>
    </location>
</feature>
<feature type="domain" description="Major facilitator superfamily (MFS) profile" evidence="7">
    <location>
        <begin position="10"/>
        <end position="389"/>
    </location>
</feature>
<dbReference type="EMBL" id="FNLC01000001">
    <property type="protein sequence ID" value="SDQ33065.1"/>
    <property type="molecule type" value="Genomic_DNA"/>
</dbReference>
<dbReference type="Pfam" id="PF07690">
    <property type="entry name" value="MFS_1"/>
    <property type="match status" value="1"/>
</dbReference>
<dbReference type="PROSITE" id="PS50850">
    <property type="entry name" value="MFS"/>
    <property type="match status" value="1"/>
</dbReference>
<feature type="transmembrane region" description="Helical" evidence="6">
    <location>
        <begin position="341"/>
        <end position="361"/>
    </location>
</feature>
<dbReference type="GO" id="GO:0022857">
    <property type="term" value="F:transmembrane transporter activity"/>
    <property type="evidence" value="ECO:0007669"/>
    <property type="project" value="InterPro"/>
</dbReference>
<evidence type="ECO:0000256" key="6">
    <source>
        <dbReference type="SAM" id="Phobius"/>
    </source>
</evidence>
<evidence type="ECO:0000313" key="8">
    <source>
        <dbReference type="EMBL" id="SDQ33065.1"/>
    </source>
</evidence>
<gene>
    <name evidence="8" type="ORF">SAMN04489842_0507</name>
</gene>
<keyword evidence="3 6" id="KW-0812">Transmembrane</keyword>
<dbReference type="GO" id="GO:0005886">
    <property type="term" value="C:plasma membrane"/>
    <property type="evidence" value="ECO:0007669"/>
    <property type="project" value="UniProtKB-SubCell"/>
</dbReference>
<evidence type="ECO:0000256" key="4">
    <source>
        <dbReference type="ARBA" id="ARBA00022989"/>
    </source>
</evidence>
<organism evidence="8 9">
    <name type="scientific">Natronobacterium texcoconense</name>
    <dbReference type="NCBI Taxonomy" id="1095778"/>
    <lineage>
        <taxon>Archaea</taxon>
        <taxon>Methanobacteriati</taxon>
        <taxon>Methanobacteriota</taxon>
        <taxon>Stenosarchaea group</taxon>
        <taxon>Halobacteria</taxon>
        <taxon>Halobacteriales</taxon>
        <taxon>Natrialbaceae</taxon>
        <taxon>Natronobacterium</taxon>
    </lineage>
</organism>
<dbReference type="Proteomes" id="UP000198848">
    <property type="component" value="Unassembled WGS sequence"/>
</dbReference>
<feature type="transmembrane region" description="Helical" evidence="6">
    <location>
        <begin position="278"/>
        <end position="294"/>
    </location>
</feature>